<gene>
    <name evidence="1" type="primary">LRPAP1</name>
</gene>
<accession>A0AC11C621</accession>
<proteinExistence type="predicted"/>
<reference evidence="1" key="1">
    <citation type="submission" date="2020-11" db="EMBL/GenBank/DDBJ databases">
        <authorList>
            <person name="Davenport K.M."/>
            <person name="Bickhart D.M."/>
            <person name="Smith T.P.L."/>
            <person name="Murdoch B.M."/>
            <person name="Rosen B.D."/>
        </authorList>
    </citation>
    <scope>NUCLEOTIDE SEQUENCE [LARGE SCALE GENOMIC DNA]</scope>
    <source>
        <strain evidence="1">OAR_USU_Benz2616</strain>
    </source>
</reference>
<dbReference type="Ensembl" id="ENSOART00020029343.2">
    <property type="protein sequence ID" value="ENSOARP00020024281.2"/>
    <property type="gene ID" value="ENSOARG00020019028.2"/>
</dbReference>
<organism evidence="1">
    <name type="scientific">Ovis aries</name>
    <name type="common">Sheep</name>
    <dbReference type="NCBI Taxonomy" id="9940"/>
    <lineage>
        <taxon>Eukaryota</taxon>
        <taxon>Metazoa</taxon>
        <taxon>Chordata</taxon>
        <taxon>Craniata</taxon>
        <taxon>Vertebrata</taxon>
        <taxon>Euteleostomi</taxon>
        <taxon>Mammalia</taxon>
        <taxon>Eutheria</taxon>
        <taxon>Laurasiatheria</taxon>
        <taxon>Artiodactyla</taxon>
        <taxon>Ruminantia</taxon>
        <taxon>Pecora</taxon>
        <taxon>Bovidae</taxon>
        <taxon>Caprinae</taxon>
        <taxon>Ovis</taxon>
    </lineage>
</organism>
<name>A0AC11C621_SHEEP</name>
<sequence length="473" mass="52840">MASRRVLSGLRAVRQPPPPPPPPLLLLLLLAPWAVAGHAGKYSREKNEPAPPSKREPAAEFRMEKLNQLWEKAQRLNLPPLKLSDLHTDLKIQERDEFKWKKLKAEGLDEDGEEEAKLVRSLSVILAKYGLDGRKDSRVVSSNFIDHGPDDESLEDPRLEKLWHKAKTSGKFSSEELDKLWRELQHHEEKVQEYHALLETLGGTGESHENAIGPVDLSGVQAEALASRHAELKDRLRSIGQGFDRLRRVSHQGYGAETEFMEPRVLDLWDMAKSANFTEKELESFREELKHFEVKIEKHNHYQKQLEISHQKLKHVESFGDQEHVARNKERYAMLEEKTKELGYKVTSKRFGVATPTGAAGRTEPGSSSCTGEEAHAGPVQPHLQGPSQRALRPRRAPRPRSAASRTESAVAWASRRGARALRSHLSASRTSGKVWRGLVRRGHSRKGGRTAAGAPGPGGGAPRARAPCLTAS</sequence>
<reference evidence="1" key="2">
    <citation type="submission" date="2025-08" db="UniProtKB">
        <authorList>
            <consortium name="Ensembl"/>
        </authorList>
    </citation>
    <scope>IDENTIFICATION</scope>
</reference>
<evidence type="ECO:0000313" key="1">
    <source>
        <dbReference type="Ensembl" id="ENSOARP00020024281.2"/>
    </source>
</evidence>
<reference evidence="1" key="3">
    <citation type="submission" date="2025-09" db="UniProtKB">
        <authorList>
            <consortium name="Ensembl"/>
        </authorList>
    </citation>
    <scope>IDENTIFICATION</scope>
</reference>
<protein>
    <submittedName>
        <fullName evidence="1">Uncharacterized protein</fullName>
    </submittedName>
</protein>